<evidence type="ECO:0000313" key="3">
    <source>
        <dbReference type="EMBL" id="GEM48893.1"/>
    </source>
</evidence>
<dbReference type="InterPro" id="IPR039564">
    <property type="entry name" value="Peptidase_C39-like"/>
</dbReference>
<accession>A0A511N7S7</accession>
<reference evidence="3 4" key="1">
    <citation type="submission" date="2019-07" db="EMBL/GenBank/DDBJ databases">
        <title>Whole genome shotgun sequence of Deinococcus cellulosilyticus NBRC 106333.</title>
        <authorList>
            <person name="Hosoyama A."/>
            <person name="Uohara A."/>
            <person name="Ohji S."/>
            <person name="Ichikawa N."/>
        </authorList>
    </citation>
    <scope>NUCLEOTIDE SEQUENCE [LARGE SCALE GENOMIC DNA]</scope>
    <source>
        <strain evidence="3 4">NBRC 106333</strain>
    </source>
</reference>
<gene>
    <name evidence="3" type="ORF">DC3_45280</name>
</gene>
<proteinExistence type="predicted"/>
<keyword evidence="4" id="KW-1185">Reference proteome</keyword>
<dbReference type="GO" id="GO:0005524">
    <property type="term" value="F:ATP binding"/>
    <property type="evidence" value="ECO:0007669"/>
    <property type="project" value="InterPro"/>
</dbReference>
<feature type="chain" id="PRO_5021850318" description="Peptidase C39 domain-containing protein" evidence="1">
    <location>
        <begin position="22"/>
        <end position="194"/>
    </location>
</feature>
<comment type="caution">
    <text evidence="3">The sequence shown here is derived from an EMBL/GenBank/DDBJ whole genome shotgun (WGS) entry which is preliminary data.</text>
</comment>
<dbReference type="GO" id="GO:0016020">
    <property type="term" value="C:membrane"/>
    <property type="evidence" value="ECO:0007669"/>
    <property type="project" value="InterPro"/>
</dbReference>
<dbReference type="EMBL" id="BJXB01000025">
    <property type="protein sequence ID" value="GEM48893.1"/>
    <property type="molecule type" value="Genomic_DNA"/>
</dbReference>
<dbReference type="Pfam" id="PF13529">
    <property type="entry name" value="Peptidase_C39_2"/>
    <property type="match status" value="1"/>
</dbReference>
<dbReference type="GO" id="GO:0006508">
    <property type="term" value="P:proteolysis"/>
    <property type="evidence" value="ECO:0007669"/>
    <property type="project" value="InterPro"/>
</dbReference>
<dbReference type="GO" id="GO:0008233">
    <property type="term" value="F:peptidase activity"/>
    <property type="evidence" value="ECO:0007669"/>
    <property type="project" value="InterPro"/>
</dbReference>
<sequence>MQRFLLLLLLFLLPVASAKSAATQPSTKAVHLARGLTWSKQTYNNCGPQALSSLLSYYGVYINQTKISQTLKACPRCYMRADVIDPYVKPFGLRAQRFQNGAAGHIKVLVKAGYPVLVLQYLNKPGEVPHFRIVTGFDDGQKVFYINDPYYAPNATISYKTFETLWGDLYSREFIVVYPEPHRSKLGKLLGVKL</sequence>
<evidence type="ECO:0000256" key="1">
    <source>
        <dbReference type="SAM" id="SignalP"/>
    </source>
</evidence>
<dbReference type="Proteomes" id="UP000321306">
    <property type="component" value="Unassembled WGS sequence"/>
</dbReference>
<evidence type="ECO:0000259" key="2">
    <source>
        <dbReference type="PROSITE" id="PS50990"/>
    </source>
</evidence>
<keyword evidence="1" id="KW-0732">Signal</keyword>
<dbReference type="RefSeq" id="WP_146888425.1">
    <property type="nucleotide sequence ID" value="NZ_BJXB01000025.1"/>
</dbReference>
<dbReference type="AlphaFoldDB" id="A0A511N7S7"/>
<dbReference type="OrthoDB" id="5611441at2"/>
<evidence type="ECO:0000313" key="4">
    <source>
        <dbReference type="Proteomes" id="UP000321306"/>
    </source>
</evidence>
<dbReference type="Gene3D" id="3.90.70.10">
    <property type="entry name" value="Cysteine proteinases"/>
    <property type="match status" value="1"/>
</dbReference>
<name>A0A511N7S7_DEIC1</name>
<protein>
    <recommendedName>
        <fullName evidence="2">Peptidase C39 domain-containing protein</fullName>
    </recommendedName>
</protein>
<dbReference type="PROSITE" id="PS50990">
    <property type="entry name" value="PEPTIDASE_C39"/>
    <property type="match status" value="1"/>
</dbReference>
<feature type="signal peptide" evidence="1">
    <location>
        <begin position="1"/>
        <end position="21"/>
    </location>
</feature>
<feature type="domain" description="Peptidase C39" evidence="2">
    <location>
        <begin position="40"/>
        <end position="173"/>
    </location>
</feature>
<organism evidence="3 4">
    <name type="scientific">Deinococcus cellulosilyticus (strain DSM 18568 / NBRC 106333 / KACC 11606 / 5516J-15)</name>
    <dbReference type="NCBI Taxonomy" id="1223518"/>
    <lineage>
        <taxon>Bacteria</taxon>
        <taxon>Thermotogati</taxon>
        <taxon>Deinococcota</taxon>
        <taxon>Deinococci</taxon>
        <taxon>Deinococcales</taxon>
        <taxon>Deinococcaceae</taxon>
        <taxon>Deinococcus</taxon>
    </lineage>
</organism>
<dbReference type="InterPro" id="IPR005074">
    <property type="entry name" value="Peptidase_C39"/>
</dbReference>